<dbReference type="InterPro" id="IPR036291">
    <property type="entry name" value="NAD(P)-bd_dom_sf"/>
</dbReference>
<dbReference type="Gene3D" id="3.30.360.10">
    <property type="entry name" value="Dihydrodipicolinate Reductase, domain 2"/>
    <property type="match status" value="1"/>
</dbReference>
<dbReference type="EMBL" id="HF571520">
    <property type="protein sequence ID" value="CCQ34857.1"/>
    <property type="molecule type" value="Genomic_DNA"/>
</dbReference>
<dbReference type="EC" id="1.1.1.18" evidence="3 4"/>
<feature type="domain" description="Gfo/Idh/MocA-like oxidoreductase C-terminal" evidence="2">
    <location>
        <begin position="135"/>
        <end position="336"/>
    </location>
</feature>
<name>F7PID3_9EURY</name>
<dbReference type="STRING" id="1033806.HTIA_2755"/>
<evidence type="ECO:0000259" key="1">
    <source>
        <dbReference type="Pfam" id="PF01408"/>
    </source>
</evidence>
<organism evidence="4 5">
    <name type="scientific">Halorhabdus tiamatea SARL4B</name>
    <dbReference type="NCBI Taxonomy" id="1033806"/>
    <lineage>
        <taxon>Archaea</taxon>
        <taxon>Methanobacteriati</taxon>
        <taxon>Methanobacteriota</taxon>
        <taxon>Stenosarchaea group</taxon>
        <taxon>Halobacteria</taxon>
        <taxon>Halobacteriales</taxon>
        <taxon>Haloarculaceae</taxon>
        <taxon>Halorhabdus</taxon>
    </lineage>
</organism>
<dbReference type="GO" id="GO:0050112">
    <property type="term" value="F:inositol 2-dehydrogenase (NAD+) activity"/>
    <property type="evidence" value="ECO:0007669"/>
    <property type="project" value="UniProtKB-EC"/>
</dbReference>
<dbReference type="SUPFAM" id="SSF51735">
    <property type="entry name" value="NAD(P)-binding Rossmann-fold domains"/>
    <property type="match status" value="1"/>
</dbReference>
<dbReference type="eggNOG" id="arCOG01622">
    <property type="taxonomic scope" value="Archaea"/>
</dbReference>
<dbReference type="GeneID" id="23798699"/>
<evidence type="ECO:0000313" key="3">
    <source>
        <dbReference type="EMBL" id="CCQ34857.1"/>
    </source>
</evidence>
<dbReference type="Pfam" id="PF01408">
    <property type="entry name" value="GFO_IDH_MocA"/>
    <property type="match status" value="1"/>
</dbReference>
<evidence type="ECO:0000313" key="4">
    <source>
        <dbReference type="EMBL" id="ERJ04740.1"/>
    </source>
</evidence>
<dbReference type="EMBL" id="AFNT02000059">
    <property type="protein sequence ID" value="ERJ04740.1"/>
    <property type="molecule type" value="Genomic_DNA"/>
</dbReference>
<sequence length="356" mass="37004">MDDIRYGIVGCGAIGEIHAEAVESADGATLVACTSRSLDGAREFADAYDLDGAYDDVGEMIEGSDLDAVSVCTPSGTHAEVVIEAAKAGAAVLCEKPLDVYADRMDRMIAACEDAGVTLAGVFQQRFQPATRRAKAAIEAGDLGGPVLGDAQVKWFRPQAYYDGADWKGTREFDGGVLLSQAIHTIDRLQWLVGGVESVRAVTTTHDRDLADGCETTAALSLRFANGALGTVSATTATKGGDDRIEINGTDGSITLAGGDIAAFEVGTGEETNYGAETTTVDVDVATLAWGEGHALAVEDFVEALREGRDPAVPGREARRAVDVILAAKAAAVRDEAVAVANVRMGRIPEANAPGQ</sequence>
<dbReference type="KEGG" id="hti:HTIA_2755"/>
<evidence type="ECO:0000259" key="2">
    <source>
        <dbReference type="Pfam" id="PF02894"/>
    </source>
</evidence>
<dbReference type="PATRIC" id="fig|1033806.12.peg.2741"/>
<dbReference type="SUPFAM" id="SSF55347">
    <property type="entry name" value="Glyceraldehyde-3-phosphate dehydrogenase-like, C-terminal domain"/>
    <property type="match status" value="1"/>
</dbReference>
<dbReference type="HOGENOM" id="CLU_023194_1_0_2"/>
<proteinExistence type="predicted"/>
<dbReference type="Pfam" id="PF02894">
    <property type="entry name" value="GFO_IDH_MocA_C"/>
    <property type="match status" value="1"/>
</dbReference>
<reference evidence="3 6" key="3">
    <citation type="journal article" date="2014" name="Environ. Microbiol.">
        <title>Halorhabdus tiamatea: proteogenomics and glycosidase activity measurements identify the first cultivated euryarchaeon from a deep-sea anoxic brine lake as potential polysaccharide degrader.</title>
        <authorList>
            <person name="Werner J."/>
            <person name="Ferrer M."/>
            <person name="Michel G."/>
            <person name="Mann A.J."/>
            <person name="Huang S."/>
            <person name="Juarez S."/>
            <person name="Ciordia S."/>
            <person name="Albar J.P."/>
            <person name="Alcaide M."/>
            <person name="La Cono V."/>
            <person name="Yakimov M.M."/>
            <person name="Antunes A."/>
            <person name="Taborda M."/>
            <person name="Da Costa M.S."/>
            <person name="Amann R.I."/>
            <person name="Gloeckner F.O."/>
            <person name="Golyshina O.V."/>
            <person name="Golyshin P.N."/>
            <person name="Teeling H."/>
        </authorList>
    </citation>
    <scope>NUCLEOTIDE SEQUENCE [LARGE SCALE GENOMIC DNA]</scope>
    <source>
        <strain evidence="6">SARL4B</strain>
        <strain evidence="3">Type strain: SARL4B</strain>
    </source>
</reference>
<keyword evidence="4" id="KW-0560">Oxidoreductase</keyword>
<dbReference type="GO" id="GO:0000166">
    <property type="term" value="F:nucleotide binding"/>
    <property type="evidence" value="ECO:0007669"/>
    <property type="project" value="InterPro"/>
</dbReference>
<dbReference type="PANTHER" id="PTHR43249:SF1">
    <property type="entry name" value="D-GLUCOSIDE 3-DEHYDROGENASE"/>
    <property type="match status" value="1"/>
</dbReference>
<protein>
    <submittedName>
        <fullName evidence="4">Dehydrogenase protein</fullName>
        <ecNumber evidence="3 4">1.1.1.18</ecNumber>
    </submittedName>
    <submittedName>
        <fullName evidence="3">Myo-inositol 2-dehydrogenase</fullName>
    </submittedName>
</protein>
<gene>
    <name evidence="4" type="ORF">HLRTI_003301</name>
    <name evidence="3" type="ORF">HTIA_2755</name>
</gene>
<dbReference type="PANTHER" id="PTHR43249">
    <property type="entry name" value="UDP-N-ACETYL-2-AMINO-2-DEOXY-D-GLUCURONATE OXIDASE"/>
    <property type="match status" value="1"/>
</dbReference>
<evidence type="ECO:0000313" key="6">
    <source>
        <dbReference type="Proteomes" id="UP000015381"/>
    </source>
</evidence>
<dbReference type="InterPro" id="IPR000683">
    <property type="entry name" value="Gfo/Idh/MocA-like_OxRdtase_N"/>
</dbReference>
<dbReference type="Gene3D" id="3.40.50.720">
    <property type="entry name" value="NAD(P)-binding Rossmann-like Domain"/>
    <property type="match status" value="1"/>
</dbReference>
<dbReference type="Proteomes" id="UP000003861">
    <property type="component" value="Unassembled WGS sequence"/>
</dbReference>
<dbReference type="AlphaFoldDB" id="F7PID3"/>
<reference evidence="4 5" key="1">
    <citation type="journal article" date="2011" name="J. Bacteriol.">
        <title>Genome sequence of Halorhabdus tiamatea, the first archaeon isolated from a deep-sea anoxic brine lake.</title>
        <authorList>
            <person name="Antunes A."/>
            <person name="Alam I."/>
            <person name="Bajic V.B."/>
            <person name="Stingl U."/>
        </authorList>
    </citation>
    <scope>NUCLEOTIDE SEQUENCE [LARGE SCALE GENOMIC DNA]</scope>
    <source>
        <strain evidence="4 5">SARL4B</strain>
    </source>
</reference>
<reference evidence="4 5" key="2">
    <citation type="journal article" date="2013" name="PLoS ONE">
        <title>INDIGO - INtegrated Data Warehouse of MIcrobial GenOmes with Examples from the Red Sea Extremophiles.</title>
        <authorList>
            <person name="Alam I."/>
            <person name="Antunes A."/>
            <person name="Kamau A.A."/>
            <person name="Ba Alawi W."/>
            <person name="Kalkatawi M."/>
            <person name="Stingl U."/>
            <person name="Bajic V.B."/>
        </authorList>
    </citation>
    <scope>NUCLEOTIDE SEQUENCE [LARGE SCALE GENOMIC DNA]</scope>
    <source>
        <strain evidence="4 5">SARL4B</strain>
    </source>
</reference>
<keyword evidence="6" id="KW-1185">Reference proteome</keyword>
<accession>F7PID3</accession>
<dbReference type="OrthoDB" id="25239at2157"/>
<dbReference type="InterPro" id="IPR004104">
    <property type="entry name" value="Gfo/Idh/MocA-like_OxRdtase_C"/>
</dbReference>
<feature type="domain" description="Gfo/Idh/MocA-like oxidoreductase N-terminal" evidence="1">
    <location>
        <begin position="4"/>
        <end position="119"/>
    </location>
</feature>
<dbReference type="Proteomes" id="UP000015381">
    <property type="component" value="Chromosome I"/>
</dbReference>
<dbReference type="InterPro" id="IPR052515">
    <property type="entry name" value="Gfo/Idh/MocA_Oxidoreductase"/>
</dbReference>
<dbReference type="RefSeq" id="WP_008525360.1">
    <property type="nucleotide sequence ID" value="NC_021921.1"/>
</dbReference>
<evidence type="ECO:0000313" key="5">
    <source>
        <dbReference type="Proteomes" id="UP000003861"/>
    </source>
</evidence>